<dbReference type="PANTHER" id="PTHR43133:SF46">
    <property type="entry name" value="RNA POLYMERASE SIGMA-70 FACTOR ECF SUBFAMILY"/>
    <property type="match status" value="1"/>
</dbReference>
<dbReference type="InterPro" id="IPR013249">
    <property type="entry name" value="RNA_pol_sigma70_r4_t2"/>
</dbReference>
<evidence type="ECO:0000256" key="1">
    <source>
        <dbReference type="ARBA" id="ARBA00010641"/>
    </source>
</evidence>
<evidence type="ECO:0000259" key="6">
    <source>
        <dbReference type="Pfam" id="PF08281"/>
    </source>
</evidence>
<dbReference type="Gene3D" id="1.10.1740.10">
    <property type="match status" value="1"/>
</dbReference>
<dbReference type="SUPFAM" id="SSF88659">
    <property type="entry name" value="Sigma3 and sigma4 domains of RNA polymerase sigma factors"/>
    <property type="match status" value="1"/>
</dbReference>
<reference evidence="7 8" key="1">
    <citation type="submission" date="2013-04" db="EMBL/GenBank/DDBJ databases">
        <title>The Genome Sequence of Parabacteroides gordonii DSM 23371.</title>
        <authorList>
            <consortium name="The Broad Institute Genomics Platform"/>
            <person name="Earl A."/>
            <person name="Ward D."/>
            <person name="Feldgarden M."/>
            <person name="Gevers D."/>
            <person name="Martens E."/>
            <person name="Sakamoto M."/>
            <person name="Benno Y."/>
            <person name="Suzuki N."/>
            <person name="Matsunaga N."/>
            <person name="Koshihara K."/>
            <person name="Seki M."/>
            <person name="Komiya H."/>
            <person name="Walker B."/>
            <person name="Young S."/>
            <person name="Zeng Q."/>
            <person name="Gargeya S."/>
            <person name="Fitzgerald M."/>
            <person name="Haas B."/>
            <person name="Abouelleil A."/>
            <person name="Allen A.W."/>
            <person name="Alvarado L."/>
            <person name="Arachchi H.M."/>
            <person name="Berlin A.M."/>
            <person name="Chapman S.B."/>
            <person name="Gainer-Dewar J."/>
            <person name="Goldberg J."/>
            <person name="Griggs A."/>
            <person name="Gujja S."/>
            <person name="Hansen M."/>
            <person name="Howarth C."/>
            <person name="Imamovic A."/>
            <person name="Ireland A."/>
            <person name="Larimer J."/>
            <person name="McCowan C."/>
            <person name="Murphy C."/>
            <person name="Pearson M."/>
            <person name="Poon T.W."/>
            <person name="Priest M."/>
            <person name="Roberts A."/>
            <person name="Saif S."/>
            <person name="Shea T."/>
            <person name="Sisk P."/>
            <person name="Sykes S."/>
            <person name="Wortman J."/>
            <person name="Nusbaum C."/>
            <person name="Birren B."/>
        </authorList>
    </citation>
    <scope>NUCLEOTIDE SEQUENCE [LARGE SCALE GENOMIC DNA]</scope>
    <source>
        <strain evidence="7 8">MS-1</strain>
    </source>
</reference>
<dbReference type="SUPFAM" id="SSF88946">
    <property type="entry name" value="Sigma2 domain of RNA polymerase sigma factors"/>
    <property type="match status" value="1"/>
</dbReference>
<accession>A0A0F5JJ61</accession>
<dbReference type="NCBIfam" id="TIGR02985">
    <property type="entry name" value="Sig70_bacteroi1"/>
    <property type="match status" value="1"/>
</dbReference>
<dbReference type="CDD" id="cd06171">
    <property type="entry name" value="Sigma70_r4"/>
    <property type="match status" value="1"/>
</dbReference>
<dbReference type="NCBIfam" id="TIGR02937">
    <property type="entry name" value="sigma70-ECF"/>
    <property type="match status" value="1"/>
</dbReference>
<gene>
    <name evidence="7" type="ORF">HMPREF1536_01920</name>
</gene>
<dbReference type="GO" id="GO:0006352">
    <property type="term" value="P:DNA-templated transcription initiation"/>
    <property type="evidence" value="ECO:0007669"/>
    <property type="project" value="InterPro"/>
</dbReference>
<dbReference type="InterPro" id="IPR013324">
    <property type="entry name" value="RNA_pol_sigma_r3/r4-like"/>
</dbReference>
<comment type="similarity">
    <text evidence="1">Belongs to the sigma-70 factor family. ECF subfamily.</text>
</comment>
<dbReference type="GO" id="GO:0003677">
    <property type="term" value="F:DNA binding"/>
    <property type="evidence" value="ECO:0007669"/>
    <property type="project" value="InterPro"/>
</dbReference>
<dbReference type="AlphaFoldDB" id="A0A0F5JJ61"/>
<dbReference type="STRING" id="1203610.HMPREF1536_01920"/>
<dbReference type="InterPro" id="IPR014284">
    <property type="entry name" value="RNA_pol_sigma-70_dom"/>
</dbReference>
<dbReference type="RefSeq" id="WP_044193562.1">
    <property type="nucleotide sequence ID" value="NZ_KE386765.1"/>
</dbReference>
<dbReference type="InterPro" id="IPR036388">
    <property type="entry name" value="WH-like_DNA-bd_sf"/>
</dbReference>
<feature type="domain" description="RNA polymerase sigma factor 70 region 4 type 2" evidence="6">
    <location>
        <begin position="119"/>
        <end position="168"/>
    </location>
</feature>
<keyword evidence="8" id="KW-1185">Reference proteome</keyword>
<evidence type="ECO:0000259" key="5">
    <source>
        <dbReference type="Pfam" id="PF04542"/>
    </source>
</evidence>
<dbReference type="PANTHER" id="PTHR43133">
    <property type="entry name" value="RNA POLYMERASE ECF-TYPE SIGMA FACTO"/>
    <property type="match status" value="1"/>
</dbReference>
<dbReference type="InterPro" id="IPR007627">
    <property type="entry name" value="RNA_pol_sigma70_r2"/>
</dbReference>
<dbReference type="Proteomes" id="UP000033035">
    <property type="component" value="Unassembled WGS sequence"/>
</dbReference>
<feature type="domain" description="RNA polymerase sigma-70 region 2" evidence="5">
    <location>
        <begin position="23"/>
        <end position="82"/>
    </location>
</feature>
<dbReference type="PATRIC" id="fig|1203610.3.peg.1970"/>
<evidence type="ECO:0000313" key="8">
    <source>
        <dbReference type="Proteomes" id="UP000033035"/>
    </source>
</evidence>
<proteinExistence type="inferred from homology"/>
<evidence type="ECO:0000256" key="4">
    <source>
        <dbReference type="ARBA" id="ARBA00023163"/>
    </source>
</evidence>
<keyword evidence="4" id="KW-0804">Transcription</keyword>
<name>A0A0F5JJ61_9BACT</name>
<dbReference type="InterPro" id="IPR039425">
    <property type="entry name" value="RNA_pol_sigma-70-like"/>
</dbReference>
<dbReference type="InterPro" id="IPR013325">
    <property type="entry name" value="RNA_pol_sigma_r2"/>
</dbReference>
<evidence type="ECO:0000256" key="3">
    <source>
        <dbReference type="ARBA" id="ARBA00023082"/>
    </source>
</evidence>
<dbReference type="HOGENOM" id="CLU_047691_4_1_10"/>
<dbReference type="InterPro" id="IPR014327">
    <property type="entry name" value="RNA_pol_sigma70_bacteroid"/>
</dbReference>
<keyword evidence="3" id="KW-0731">Sigma factor</keyword>
<dbReference type="GO" id="GO:0016987">
    <property type="term" value="F:sigma factor activity"/>
    <property type="evidence" value="ECO:0007669"/>
    <property type="project" value="UniProtKB-KW"/>
</dbReference>
<sequence>MDNELLYRLKKGDRDAFNSVYWQYSSKVYNTVLYLLNDSDIAEDVVQELFLTIWEKRENIQPELNFEAYISTIARNLAYKYIEEALHKNLPVEDLNDVKWMSSSEEDAIEAESLREYIFNVISSFPEMRRKVFIMSRFENLSHAEIAEKLSLSERTVEAHIYQALKELRKVLGNKAIAFLLIYLSM</sequence>
<dbReference type="Gene3D" id="1.10.10.10">
    <property type="entry name" value="Winged helix-like DNA-binding domain superfamily/Winged helix DNA-binding domain"/>
    <property type="match status" value="1"/>
</dbReference>
<dbReference type="Pfam" id="PF04542">
    <property type="entry name" value="Sigma70_r2"/>
    <property type="match status" value="1"/>
</dbReference>
<keyword evidence="2" id="KW-0805">Transcription regulation</keyword>
<evidence type="ECO:0000256" key="2">
    <source>
        <dbReference type="ARBA" id="ARBA00023015"/>
    </source>
</evidence>
<organism evidence="7 8">
    <name type="scientific">Parabacteroides gordonii MS-1 = DSM 23371</name>
    <dbReference type="NCBI Taxonomy" id="1203610"/>
    <lineage>
        <taxon>Bacteria</taxon>
        <taxon>Pseudomonadati</taxon>
        <taxon>Bacteroidota</taxon>
        <taxon>Bacteroidia</taxon>
        <taxon>Bacteroidales</taxon>
        <taxon>Tannerellaceae</taxon>
        <taxon>Parabacteroides</taxon>
    </lineage>
</organism>
<dbReference type="Pfam" id="PF08281">
    <property type="entry name" value="Sigma70_r4_2"/>
    <property type="match status" value="1"/>
</dbReference>
<dbReference type="EMBL" id="AQHW01000012">
    <property type="protein sequence ID" value="KKB57605.1"/>
    <property type="molecule type" value="Genomic_DNA"/>
</dbReference>
<evidence type="ECO:0000313" key="7">
    <source>
        <dbReference type="EMBL" id="KKB57605.1"/>
    </source>
</evidence>
<protein>
    <submittedName>
        <fullName evidence="7">RNA polymerase sigma-70 factor</fullName>
    </submittedName>
</protein>
<comment type="caution">
    <text evidence="7">The sequence shown here is derived from an EMBL/GenBank/DDBJ whole genome shotgun (WGS) entry which is preliminary data.</text>
</comment>